<evidence type="ECO:0008006" key="3">
    <source>
        <dbReference type="Google" id="ProtNLM"/>
    </source>
</evidence>
<dbReference type="AlphaFoldDB" id="A0AAD7GEH7"/>
<dbReference type="Proteomes" id="UP001221757">
    <property type="component" value="Unassembled WGS sequence"/>
</dbReference>
<gene>
    <name evidence="1" type="ORF">B0H17DRAFT_1230242</name>
</gene>
<name>A0AAD7GEH7_MYCRO</name>
<comment type="caution">
    <text evidence="1">The sequence shown here is derived from an EMBL/GenBank/DDBJ whole genome shotgun (WGS) entry which is preliminary data.</text>
</comment>
<organism evidence="1 2">
    <name type="scientific">Mycena rosella</name>
    <name type="common">Pink bonnet</name>
    <name type="synonym">Agaricus rosellus</name>
    <dbReference type="NCBI Taxonomy" id="1033263"/>
    <lineage>
        <taxon>Eukaryota</taxon>
        <taxon>Fungi</taxon>
        <taxon>Dikarya</taxon>
        <taxon>Basidiomycota</taxon>
        <taxon>Agaricomycotina</taxon>
        <taxon>Agaricomycetes</taxon>
        <taxon>Agaricomycetidae</taxon>
        <taxon>Agaricales</taxon>
        <taxon>Marasmiineae</taxon>
        <taxon>Mycenaceae</taxon>
        <taxon>Mycena</taxon>
    </lineage>
</organism>
<accession>A0AAD7GEH7</accession>
<protein>
    <recommendedName>
        <fullName evidence="3">F-box domain-containing protein</fullName>
    </recommendedName>
</protein>
<evidence type="ECO:0000313" key="1">
    <source>
        <dbReference type="EMBL" id="KAJ7681556.1"/>
    </source>
</evidence>
<reference evidence="1" key="1">
    <citation type="submission" date="2023-03" db="EMBL/GenBank/DDBJ databases">
        <title>Massive genome expansion in bonnet fungi (Mycena s.s.) driven by repeated elements and novel gene families across ecological guilds.</title>
        <authorList>
            <consortium name="Lawrence Berkeley National Laboratory"/>
            <person name="Harder C.B."/>
            <person name="Miyauchi S."/>
            <person name="Viragh M."/>
            <person name="Kuo A."/>
            <person name="Thoen E."/>
            <person name="Andreopoulos B."/>
            <person name="Lu D."/>
            <person name="Skrede I."/>
            <person name="Drula E."/>
            <person name="Henrissat B."/>
            <person name="Morin E."/>
            <person name="Kohler A."/>
            <person name="Barry K."/>
            <person name="LaButti K."/>
            <person name="Morin E."/>
            <person name="Salamov A."/>
            <person name="Lipzen A."/>
            <person name="Mereny Z."/>
            <person name="Hegedus B."/>
            <person name="Baldrian P."/>
            <person name="Stursova M."/>
            <person name="Weitz H."/>
            <person name="Taylor A."/>
            <person name="Grigoriev I.V."/>
            <person name="Nagy L.G."/>
            <person name="Martin F."/>
            <person name="Kauserud H."/>
        </authorList>
    </citation>
    <scope>NUCLEOTIDE SEQUENCE</scope>
    <source>
        <strain evidence="1">CBHHK067</strain>
    </source>
</reference>
<sequence>MVAIWWQFQVERLAESFLYPVCHSGGLDARIHSEFGAQVALADPAAEGPCDLDDVAPGIPRHHKLLNSNEPPEGPEVAFIQSVSSKADARLAYLDHEISQLRDRLKRFDVVDSPWLLTHVSSRWRAVSISNLSFCSLVVIDYDTTNSPSSDRRSTYPLSMLQIQVQRAQKLKIHFYATEDAQLEIFEILARHSSRWEELSIEVTPTILPVLATLRNRLPLLRRLWIQWDSQRNPGLEDCPDFFRSAPSLIDVGVGEWLAHRPLWIPFPVHQLKRYELAGSMAMHLGALKLAKNLVEASVTAYIGQNEAVSETVDLLFLRRLYVLNPSILDYIRAPSLEEVSLYIGPGFLTHLQALGVRSACHLRRICLRGSLTARTTIELLGKIPSIFELRIILDEPEANEVNTLISNLIVPDSHTSARVAPQLRRVSIGSSNGGSIDHTLYLQMVKSRWEAADYVLTPHLLQGRVRARTLRLLLGYTRFTGKGWIFC</sequence>
<proteinExistence type="predicted"/>
<keyword evidence="2" id="KW-1185">Reference proteome</keyword>
<dbReference type="EMBL" id="JARKIE010000116">
    <property type="protein sequence ID" value="KAJ7681556.1"/>
    <property type="molecule type" value="Genomic_DNA"/>
</dbReference>
<evidence type="ECO:0000313" key="2">
    <source>
        <dbReference type="Proteomes" id="UP001221757"/>
    </source>
</evidence>